<dbReference type="SUPFAM" id="SSF109604">
    <property type="entry name" value="HD-domain/PDEase-like"/>
    <property type="match status" value="1"/>
</dbReference>
<dbReference type="RefSeq" id="WP_002563810.1">
    <property type="nucleotide sequence ID" value="NZ_CALJSN010000005.1"/>
</dbReference>
<gene>
    <name evidence="2" type="ORF">SAMN04489746_1557</name>
</gene>
<organism evidence="2 3">
    <name type="scientific">Atopobium minutum</name>
    <dbReference type="NCBI Taxonomy" id="1381"/>
    <lineage>
        <taxon>Bacteria</taxon>
        <taxon>Bacillati</taxon>
        <taxon>Actinomycetota</taxon>
        <taxon>Coriobacteriia</taxon>
        <taxon>Coriobacteriales</taxon>
        <taxon>Atopobiaceae</taxon>
        <taxon>Atopobium</taxon>
    </lineage>
</organism>
<dbReference type="InterPro" id="IPR006674">
    <property type="entry name" value="HD_domain"/>
</dbReference>
<protein>
    <recommendedName>
        <fullName evidence="1">HD domain-containing protein</fullName>
    </recommendedName>
</protein>
<evidence type="ECO:0000313" key="3">
    <source>
        <dbReference type="Proteomes" id="UP000183687"/>
    </source>
</evidence>
<dbReference type="EMBL" id="FNSH01000002">
    <property type="protein sequence ID" value="SEC25811.1"/>
    <property type="molecule type" value="Genomic_DNA"/>
</dbReference>
<evidence type="ECO:0000259" key="1">
    <source>
        <dbReference type="Pfam" id="PF01966"/>
    </source>
</evidence>
<feature type="domain" description="HD" evidence="1">
    <location>
        <begin position="37"/>
        <end position="141"/>
    </location>
</feature>
<dbReference type="Pfam" id="PF01966">
    <property type="entry name" value="HD"/>
    <property type="match status" value="1"/>
</dbReference>
<evidence type="ECO:0000313" key="2">
    <source>
        <dbReference type="EMBL" id="SEC25811.1"/>
    </source>
</evidence>
<name>A0AB38A8E5_9ACTN</name>
<proteinExistence type="predicted"/>
<dbReference type="Proteomes" id="UP000183687">
    <property type="component" value="Unassembled WGS sequence"/>
</dbReference>
<sequence length="163" mass="18987">MKFADLTDDFTQLALPVLSHPRVRSMDQFIQHGSTTTLDHCMAVAYCSLLFVRTLNITCNEQDLVTAALLHDYYLYDWHIKDACPQRLHGFSHPHLALRNAMEDFILSKRAKNAIKRHMFPLTPIPPKYREGLIICFIDKICSTYEIFAKQPWAWAHLRELEV</sequence>
<reference evidence="2 3" key="1">
    <citation type="submission" date="2016-10" db="EMBL/GenBank/DDBJ databases">
        <authorList>
            <person name="Varghese N."/>
            <person name="Submissions S."/>
        </authorList>
    </citation>
    <scope>NUCLEOTIDE SEQUENCE [LARGE SCALE GENOMIC DNA]</scope>
    <source>
        <strain evidence="2 3">DSM 20586</strain>
    </source>
</reference>
<dbReference type="Gene3D" id="1.10.3210.10">
    <property type="entry name" value="Hypothetical protein af1432"/>
    <property type="match status" value="1"/>
</dbReference>
<comment type="caution">
    <text evidence="2">The sequence shown here is derived from an EMBL/GenBank/DDBJ whole genome shotgun (WGS) entry which is preliminary data.</text>
</comment>
<accession>A0AB38A8E5</accession>
<dbReference type="AlphaFoldDB" id="A0AB38A8E5"/>